<name>A0A066WZV8_COLSU</name>
<protein>
    <submittedName>
        <fullName evidence="2">Uncharacterized protein</fullName>
    </submittedName>
</protein>
<feature type="region of interest" description="Disordered" evidence="1">
    <location>
        <begin position="106"/>
        <end position="133"/>
    </location>
</feature>
<proteinExistence type="predicted"/>
<evidence type="ECO:0000313" key="3">
    <source>
        <dbReference type="Proteomes" id="UP000027238"/>
    </source>
</evidence>
<evidence type="ECO:0000256" key="1">
    <source>
        <dbReference type="SAM" id="MobiDB-lite"/>
    </source>
</evidence>
<dbReference type="EMBL" id="JMSE01001347">
    <property type="protein sequence ID" value="KDN62197.1"/>
    <property type="molecule type" value="Genomic_DNA"/>
</dbReference>
<dbReference type="HOGENOM" id="CLU_492578_0_0_1"/>
<dbReference type="AlphaFoldDB" id="A0A066WZV8"/>
<comment type="caution">
    <text evidence="2">The sequence shown here is derived from an EMBL/GenBank/DDBJ whole genome shotgun (WGS) entry which is preliminary data.</text>
</comment>
<sequence length="553" mass="61771">MTTSTISLDPFVLCNSETASFVTVACNLSLRTLSSHKLFSSADELLVGVQRGDILVSKAPSFRLVVSAVLEGEDLTERHHFADEVARCLADCPIWAQLGLLATRNRDDDPNDDVEESPSTQDSGVCLPDDDANSGLNLRKQECLDDKTMPSYAIMSLLEAGLDTLMVDRRRSTDIQTIQAMGSPPLAHLIPEVFNVKYLSSLASRSHLLPGLSSVFAVLEKIESMRREDLIEGRAGSQPSELNSHLSENLWQQLWRLTRTRLPPFQRGDWQQRGIREAAAGDDDVFSINEAEKSVRYQPLPRDRTFADETPYHEVGMEIDTCESYDIRDHFSNSDMEQHEDDVDESAPEADAAYRYSSPFSSMGSISIQHEGEAKDDDACCDEYSVDHDDEFVPFNSGGVSSPFVPFSEEASPEGFEVKGLNQRNLEEDRKLSRNSTPMSFLTDSQAIAAHRREPFSNWWSSDVDSGEEQSATSDRIGGLQERVSTLPHNDGHVVMESQIETESDAECGLRNDDGSFEGSDDAYWEPSQSCWYSTILLRENEMEDQSEDEWAV</sequence>
<reference evidence="3" key="1">
    <citation type="journal article" date="2014" name="Genome Announc.">
        <title>Draft genome sequence of Colletotrichum sublineola, a destructive pathogen of cultivated sorghum.</title>
        <authorList>
            <person name="Baroncelli R."/>
            <person name="Sanz-Martin J.M."/>
            <person name="Rech G.E."/>
            <person name="Sukno S.A."/>
            <person name="Thon M.R."/>
        </authorList>
    </citation>
    <scope>NUCLEOTIDE SEQUENCE [LARGE SCALE GENOMIC DNA]</scope>
    <source>
        <strain evidence="3">TX430BB</strain>
    </source>
</reference>
<dbReference type="STRING" id="1173701.A0A066WZV8"/>
<dbReference type="eggNOG" id="ENOG502SZNV">
    <property type="taxonomic scope" value="Eukaryota"/>
</dbReference>
<dbReference type="OrthoDB" id="4848167at2759"/>
<evidence type="ECO:0000313" key="2">
    <source>
        <dbReference type="EMBL" id="KDN62197.1"/>
    </source>
</evidence>
<accession>A0A066WZV8</accession>
<keyword evidence="3" id="KW-1185">Reference proteome</keyword>
<dbReference type="Proteomes" id="UP000027238">
    <property type="component" value="Unassembled WGS sequence"/>
</dbReference>
<organism evidence="2 3">
    <name type="scientific">Colletotrichum sublineola</name>
    <name type="common">Sorghum anthracnose fungus</name>
    <dbReference type="NCBI Taxonomy" id="1173701"/>
    <lineage>
        <taxon>Eukaryota</taxon>
        <taxon>Fungi</taxon>
        <taxon>Dikarya</taxon>
        <taxon>Ascomycota</taxon>
        <taxon>Pezizomycotina</taxon>
        <taxon>Sordariomycetes</taxon>
        <taxon>Hypocreomycetidae</taxon>
        <taxon>Glomerellales</taxon>
        <taxon>Glomerellaceae</taxon>
        <taxon>Colletotrichum</taxon>
        <taxon>Colletotrichum graminicola species complex</taxon>
    </lineage>
</organism>
<gene>
    <name evidence="2" type="ORF">CSUB01_00902</name>
</gene>